<dbReference type="PATRIC" id="fig|702459.3.peg.535"/>
<proteinExistence type="predicted"/>
<feature type="domain" description="Zinc-ribbon" evidence="3">
    <location>
        <begin position="2"/>
        <end position="23"/>
    </location>
</feature>
<accession>A0A0H3EBD3</accession>
<evidence type="ECO:0000313" key="5">
    <source>
        <dbReference type="Proteomes" id="UP000002312"/>
    </source>
</evidence>
<dbReference type="AlphaFoldDB" id="A0A0H3EBD3"/>
<dbReference type="Proteomes" id="UP000002312">
    <property type="component" value="Chromosome"/>
</dbReference>
<protein>
    <recommendedName>
        <fullName evidence="3">Zinc-ribbon domain-containing protein</fullName>
    </recommendedName>
</protein>
<dbReference type="eggNOG" id="ENOG5032BHI">
    <property type="taxonomic scope" value="Bacteria"/>
</dbReference>
<sequence length="358" mass="36658">MCSHCGADNADGSLFCRACGAQLTAATAVTAQPAAAAPATPAYTTQPQTSASQVPQSAQVPQSVQYPAQPPQPVQTTGMPPVPAPAVPAAPGTAYQQQPQMAGYQQQPYRAQTYPQQPVDSQQYGQYQQPGVPGVPMAPVAPVAQKKSKKPLIIVLAIIIVAALVTGGVFLFLHLSQPGVNGTYSLSAGGNTGTLSVDGKKMSLDLPGNDDGKPAVSATIDKVTSGNGSHSYTLKDLKFSGASGNYVMSEVTGLIGYIGGLGEEQGTAVLNALSPTVTIPDGASKGEPNGTWSVSCSVMGLGMGISANFKDDGTLTMSVQATGHGESTLHDTWSKTGDATFDVSLDDPDMTMTLSLKK</sequence>
<dbReference type="Pfam" id="PF13240">
    <property type="entry name" value="Zn_Ribbon_1"/>
    <property type="match status" value="1"/>
</dbReference>
<evidence type="ECO:0000259" key="3">
    <source>
        <dbReference type="Pfam" id="PF13240"/>
    </source>
</evidence>
<keyword evidence="2" id="KW-0812">Transmembrane</keyword>
<feature type="transmembrane region" description="Helical" evidence="2">
    <location>
        <begin position="152"/>
        <end position="175"/>
    </location>
</feature>
<evidence type="ECO:0000256" key="2">
    <source>
        <dbReference type="SAM" id="Phobius"/>
    </source>
</evidence>
<dbReference type="HOGENOM" id="CLU_066173_0_0_11"/>
<name>A0A0H3EBD3_BIFBP</name>
<feature type="compositionally biased region" description="Low complexity" evidence="1">
    <location>
        <begin position="40"/>
        <end position="67"/>
    </location>
</feature>
<feature type="region of interest" description="Disordered" evidence="1">
    <location>
        <begin position="40"/>
        <end position="78"/>
    </location>
</feature>
<dbReference type="InterPro" id="IPR026870">
    <property type="entry name" value="Zinc_ribbon_dom"/>
</dbReference>
<dbReference type="EMBL" id="CP001840">
    <property type="protein sequence ID" value="ADP35614.1"/>
    <property type="molecule type" value="Genomic_DNA"/>
</dbReference>
<keyword evidence="2" id="KW-1133">Transmembrane helix</keyword>
<organism evidence="4 5">
    <name type="scientific">Bifidobacterium bifidum (strain PRL2010)</name>
    <dbReference type="NCBI Taxonomy" id="702459"/>
    <lineage>
        <taxon>Bacteria</taxon>
        <taxon>Bacillati</taxon>
        <taxon>Actinomycetota</taxon>
        <taxon>Actinomycetes</taxon>
        <taxon>Bifidobacteriales</taxon>
        <taxon>Bifidobacteriaceae</taxon>
        <taxon>Bifidobacterium</taxon>
    </lineage>
</organism>
<dbReference type="KEGG" id="bbp:BBPR_0515"/>
<keyword evidence="2" id="KW-0472">Membrane</keyword>
<gene>
    <name evidence="4" type="ordered locus">BBPR_0515</name>
</gene>
<evidence type="ECO:0000256" key="1">
    <source>
        <dbReference type="SAM" id="MobiDB-lite"/>
    </source>
</evidence>
<reference evidence="4 5" key="1">
    <citation type="journal article" date="2010" name="Proc. Natl. Acad. Sci. U.S.A.">
        <title>Genome analysis of Bifidobacterium bifidum PRL2010 reveals metabolic pathways for host-derived glycan foraging.</title>
        <authorList>
            <person name="Turroni F."/>
            <person name="Bottacini F."/>
            <person name="Foroni E."/>
            <person name="Mulder I."/>
            <person name="Kim J.H."/>
            <person name="Zomer A."/>
            <person name="Sanchez B."/>
            <person name="Bidossi A."/>
            <person name="Ferrarini A."/>
            <person name="Giubellini V."/>
            <person name="Delledonne M."/>
            <person name="Henrissat B."/>
            <person name="Coutinho P."/>
            <person name="Oggioni M."/>
            <person name="Fitzgerald G.F."/>
            <person name="Mills D."/>
            <person name="Margolles A."/>
            <person name="Kelly D."/>
            <person name="van Sinderen D."/>
            <person name="Ventura M."/>
        </authorList>
    </citation>
    <scope>NUCLEOTIDE SEQUENCE [LARGE SCALE GENOMIC DNA]</scope>
    <source>
        <strain evidence="4 5">PRL2010</strain>
    </source>
</reference>
<evidence type="ECO:0000313" key="4">
    <source>
        <dbReference type="EMBL" id="ADP35614.1"/>
    </source>
</evidence>